<dbReference type="RefSeq" id="WP_219000293.1">
    <property type="nucleotide sequence ID" value="NZ_CP079194.1"/>
</dbReference>
<dbReference type="EMBL" id="CP079194">
    <property type="protein sequence ID" value="QXT38096.1"/>
    <property type="molecule type" value="Genomic_DNA"/>
</dbReference>
<evidence type="ECO:0000313" key="3">
    <source>
        <dbReference type="Proteomes" id="UP000825009"/>
    </source>
</evidence>
<name>A0A8F6TSD4_9RHOB</name>
<keyword evidence="1" id="KW-1133">Transmembrane helix</keyword>
<protein>
    <submittedName>
        <fullName evidence="2">Complement resistance protein TraT</fullName>
    </submittedName>
</protein>
<keyword evidence="1" id="KW-0472">Membrane</keyword>
<dbReference type="Proteomes" id="UP000825009">
    <property type="component" value="Chromosome"/>
</dbReference>
<organism evidence="2 3">
    <name type="scientific">Gymnodinialimonas ceratoperidinii</name>
    <dbReference type="NCBI Taxonomy" id="2856823"/>
    <lineage>
        <taxon>Bacteria</taxon>
        <taxon>Pseudomonadati</taxon>
        <taxon>Pseudomonadota</taxon>
        <taxon>Alphaproteobacteria</taxon>
        <taxon>Rhodobacterales</taxon>
        <taxon>Paracoccaceae</taxon>
        <taxon>Gymnodinialimonas</taxon>
    </lineage>
</organism>
<gene>
    <name evidence="2" type="ORF">KYE46_08990</name>
</gene>
<evidence type="ECO:0000256" key="1">
    <source>
        <dbReference type="SAM" id="Phobius"/>
    </source>
</evidence>
<evidence type="ECO:0000313" key="2">
    <source>
        <dbReference type="EMBL" id="QXT38096.1"/>
    </source>
</evidence>
<dbReference type="AlphaFoldDB" id="A0A8F6TSD4"/>
<proteinExistence type="predicted"/>
<accession>A0A8F6TSD4</accession>
<keyword evidence="3" id="KW-1185">Reference proteome</keyword>
<sequence length="54" mass="5629">MLNFMGAVLGLVIGALLARKRGGNWADIAQYGAVFALIGFLLGTLVMLVVPAPQ</sequence>
<reference evidence="2 3" key="1">
    <citation type="submission" date="2021-07" db="EMBL/GenBank/DDBJ databases">
        <title>A novel Jannaschia species isolated from marine dinoflagellate Ceratoperidinium margalefii.</title>
        <authorList>
            <person name="Jiang Y."/>
            <person name="Li Z."/>
        </authorList>
    </citation>
    <scope>NUCLEOTIDE SEQUENCE [LARGE SCALE GENOMIC DNA]</scope>
    <source>
        <strain evidence="2 3">J12C1-MA-4</strain>
    </source>
</reference>
<feature type="transmembrane region" description="Helical" evidence="1">
    <location>
        <begin position="28"/>
        <end position="50"/>
    </location>
</feature>
<keyword evidence="1" id="KW-0812">Transmembrane</keyword>
<dbReference type="KEGG" id="gce:KYE46_08990"/>